<dbReference type="NCBIfam" id="TIGR00377">
    <property type="entry name" value="ant_ant_sig"/>
    <property type="match status" value="1"/>
</dbReference>
<dbReference type="PANTHER" id="PTHR33495:SF2">
    <property type="entry name" value="ANTI-SIGMA FACTOR ANTAGONIST TM_1081-RELATED"/>
    <property type="match status" value="1"/>
</dbReference>
<dbReference type="OrthoDB" id="9793697at2"/>
<evidence type="ECO:0000256" key="1">
    <source>
        <dbReference type="ARBA" id="ARBA00009013"/>
    </source>
</evidence>
<keyword evidence="5" id="KW-1185">Reference proteome</keyword>
<dbReference type="EMBL" id="CP001618">
    <property type="protein sequence ID" value="ACQ78890.1"/>
    <property type="molecule type" value="Genomic_DNA"/>
</dbReference>
<gene>
    <name evidence="4" type="ordered locus">Bcav_0628</name>
</gene>
<evidence type="ECO:0000259" key="3">
    <source>
        <dbReference type="PROSITE" id="PS50801"/>
    </source>
</evidence>
<dbReference type="InterPro" id="IPR002645">
    <property type="entry name" value="STAS_dom"/>
</dbReference>
<dbReference type="SUPFAM" id="SSF52091">
    <property type="entry name" value="SpoIIaa-like"/>
    <property type="match status" value="1"/>
</dbReference>
<reference evidence="4 5" key="1">
    <citation type="journal article" date="2009" name="Stand. Genomic Sci.">
        <title>Complete genome sequence of Beutenbergia cavernae type strain (HKI 0122).</title>
        <authorList>
            <person name="Land M."/>
            <person name="Pukall R."/>
            <person name="Abt B."/>
            <person name="Goker M."/>
            <person name="Rohde M."/>
            <person name="Glavina Del Rio T."/>
            <person name="Tice H."/>
            <person name="Copeland A."/>
            <person name="Cheng J.F."/>
            <person name="Lucas S."/>
            <person name="Chen F."/>
            <person name="Nolan M."/>
            <person name="Bruce D."/>
            <person name="Goodwin L."/>
            <person name="Pitluck S."/>
            <person name="Ivanova N."/>
            <person name="Mavromatis K."/>
            <person name="Ovchinnikova G."/>
            <person name="Pati A."/>
            <person name="Chen A."/>
            <person name="Palaniappan K."/>
            <person name="Hauser L."/>
            <person name="Chang Y.J."/>
            <person name="Jefferies C.C."/>
            <person name="Saunders E."/>
            <person name="Brettin T."/>
            <person name="Detter J.C."/>
            <person name="Han C."/>
            <person name="Chain P."/>
            <person name="Bristow J."/>
            <person name="Eisen J.A."/>
            <person name="Markowitz V."/>
            <person name="Hugenholtz P."/>
            <person name="Kyrpides N.C."/>
            <person name="Klenk H.P."/>
            <person name="Lapidus A."/>
        </authorList>
    </citation>
    <scope>NUCLEOTIDE SEQUENCE [LARGE SCALE GENOMIC DNA]</scope>
    <source>
        <strain evidence="5">ATCC BAA-8 / DSM 12333 / NBRC 16432</strain>
    </source>
</reference>
<dbReference type="AlphaFoldDB" id="C5BXZ6"/>
<dbReference type="InterPro" id="IPR003658">
    <property type="entry name" value="Anti-sigma_ant"/>
</dbReference>
<dbReference type="HOGENOM" id="CLU_115403_3_3_11"/>
<dbReference type="Proteomes" id="UP000007962">
    <property type="component" value="Chromosome"/>
</dbReference>
<comment type="similarity">
    <text evidence="1 2">Belongs to the anti-sigma-factor antagonist family.</text>
</comment>
<dbReference type="KEGG" id="bcv:Bcav_0628"/>
<dbReference type="GO" id="GO:0043856">
    <property type="term" value="F:anti-sigma factor antagonist activity"/>
    <property type="evidence" value="ECO:0007669"/>
    <property type="project" value="InterPro"/>
</dbReference>
<dbReference type="Pfam" id="PF01740">
    <property type="entry name" value="STAS"/>
    <property type="match status" value="1"/>
</dbReference>
<name>C5BXZ6_BEUC1</name>
<dbReference type="CDD" id="cd07043">
    <property type="entry name" value="STAS_anti-anti-sigma_factors"/>
    <property type="match status" value="1"/>
</dbReference>
<accession>C5BXZ6</accession>
<organism evidence="4 5">
    <name type="scientific">Beutenbergia cavernae (strain ATCC BAA-8 / DSM 12333 / CCUG 43141 / JCM 11478 / NBRC 16432 / NCIMB 13614 / HKI 0122)</name>
    <dbReference type="NCBI Taxonomy" id="471853"/>
    <lineage>
        <taxon>Bacteria</taxon>
        <taxon>Bacillati</taxon>
        <taxon>Actinomycetota</taxon>
        <taxon>Actinomycetes</taxon>
        <taxon>Micrococcales</taxon>
        <taxon>Beutenbergiaceae</taxon>
        <taxon>Beutenbergia</taxon>
    </lineage>
</organism>
<dbReference type="eggNOG" id="COG1366">
    <property type="taxonomic scope" value="Bacteria"/>
</dbReference>
<sequence length="117" mass="11753">MELTVAGTDRSGVPVVSVTGEVDVYTGPVLREELEKALARGTTGVVVDLSGVAFIDSTGLGVLVTAHRQLASRGGRLHVCAPEGKITSVIALTGLDAVLAVHSALDDAVHAAAPASA</sequence>
<dbReference type="STRING" id="471853.Bcav_0628"/>
<dbReference type="PANTHER" id="PTHR33495">
    <property type="entry name" value="ANTI-SIGMA FACTOR ANTAGONIST TM_1081-RELATED-RELATED"/>
    <property type="match status" value="1"/>
</dbReference>
<evidence type="ECO:0000256" key="2">
    <source>
        <dbReference type="RuleBase" id="RU003749"/>
    </source>
</evidence>
<dbReference type="InterPro" id="IPR036513">
    <property type="entry name" value="STAS_dom_sf"/>
</dbReference>
<evidence type="ECO:0000313" key="4">
    <source>
        <dbReference type="EMBL" id="ACQ78890.1"/>
    </source>
</evidence>
<proteinExistence type="inferred from homology"/>
<protein>
    <recommendedName>
        <fullName evidence="2">Anti-sigma factor antagonist</fullName>
    </recommendedName>
</protein>
<feature type="domain" description="STAS" evidence="3">
    <location>
        <begin position="3"/>
        <end position="112"/>
    </location>
</feature>
<dbReference type="Gene3D" id="3.30.750.24">
    <property type="entry name" value="STAS domain"/>
    <property type="match status" value="1"/>
</dbReference>
<evidence type="ECO:0000313" key="5">
    <source>
        <dbReference type="Proteomes" id="UP000007962"/>
    </source>
</evidence>
<dbReference type="PROSITE" id="PS50801">
    <property type="entry name" value="STAS"/>
    <property type="match status" value="1"/>
</dbReference>